<feature type="region of interest" description="Disordered" evidence="1">
    <location>
        <begin position="1"/>
        <end position="79"/>
    </location>
</feature>
<gene>
    <name evidence="2" type="ORF">CALVIDRAFT_340711</name>
</gene>
<dbReference type="Proteomes" id="UP000076738">
    <property type="component" value="Unassembled WGS sequence"/>
</dbReference>
<name>A0A167HHZ6_CALVF</name>
<feature type="region of interest" description="Disordered" evidence="1">
    <location>
        <begin position="125"/>
        <end position="172"/>
    </location>
</feature>
<accession>A0A167HHZ6</accession>
<evidence type="ECO:0000256" key="1">
    <source>
        <dbReference type="SAM" id="MobiDB-lite"/>
    </source>
</evidence>
<dbReference type="AlphaFoldDB" id="A0A167HHZ6"/>
<keyword evidence="3" id="KW-1185">Reference proteome</keyword>
<evidence type="ECO:0000313" key="3">
    <source>
        <dbReference type="Proteomes" id="UP000076738"/>
    </source>
</evidence>
<dbReference type="EMBL" id="KV417320">
    <property type="protein sequence ID" value="KZO91649.1"/>
    <property type="molecule type" value="Genomic_DNA"/>
</dbReference>
<proteinExistence type="predicted"/>
<feature type="compositionally biased region" description="Gly residues" evidence="1">
    <location>
        <begin position="29"/>
        <end position="44"/>
    </location>
</feature>
<evidence type="ECO:0000313" key="2">
    <source>
        <dbReference type="EMBL" id="KZO91649.1"/>
    </source>
</evidence>
<protein>
    <submittedName>
        <fullName evidence="2">Uncharacterized protein</fullName>
    </submittedName>
</protein>
<organism evidence="2 3">
    <name type="scientific">Calocera viscosa (strain TUFC12733)</name>
    <dbReference type="NCBI Taxonomy" id="1330018"/>
    <lineage>
        <taxon>Eukaryota</taxon>
        <taxon>Fungi</taxon>
        <taxon>Dikarya</taxon>
        <taxon>Basidiomycota</taxon>
        <taxon>Agaricomycotina</taxon>
        <taxon>Dacrymycetes</taxon>
        <taxon>Dacrymycetales</taxon>
        <taxon>Dacrymycetaceae</taxon>
        <taxon>Calocera</taxon>
    </lineage>
</organism>
<feature type="compositionally biased region" description="Low complexity" evidence="1">
    <location>
        <begin position="125"/>
        <end position="137"/>
    </location>
</feature>
<sequence length="172" mass="18471">MWENAGRVGPGPGPGDGHWHWRSCVSQGAGRGNWPGTGTRFGGSGRERKGGIIASDLREGGASQPELQGASMQDRTPPAHAHLHTLKWVALAWPAQHQHGGDKRAKDGLQRGRAEARPIAITIADPADPPARTTFPFPADPFPVRTGRNTANTEGGARAPWFWRRREAGGTR</sequence>
<reference evidence="2 3" key="1">
    <citation type="journal article" date="2016" name="Mol. Biol. Evol.">
        <title>Comparative Genomics of Early-Diverging Mushroom-Forming Fungi Provides Insights into the Origins of Lignocellulose Decay Capabilities.</title>
        <authorList>
            <person name="Nagy L.G."/>
            <person name="Riley R."/>
            <person name="Tritt A."/>
            <person name="Adam C."/>
            <person name="Daum C."/>
            <person name="Floudas D."/>
            <person name="Sun H."/>
            <person name="Yadav J.S."/>
            <person name="Pangilinan J."/>
            <person name="Larsson K.H."/>
            <person name="Matsuura K."/>
            <person name="Barry K."/>
            <person name="Labutti K."/>
            <person name="Kuo R."/>
            <person name="Ohm R.A."/>
            <person name="Bhattacharya S.S."/>
            <person name="Shirouzu T."/>
            <person name="Yoshinaga Y."/>
            <person name="Martin F.M."/>
            <person name="Grigoriev I.V."/>
            <person name="Hibbett D.S."/>
        </authorList>
    </citation>
    <scope>NUCLEOTIDE SEQUENCE [LARGE SCALE GENOMIC DNA]</scope>
    <source>
        <strain evidence="2 3">TUFC12733</strain>
    </source>
</reference>